<dbReference type="PANTHER" id="PTHR24086:SF15">
    <property type="entry name" value="NUCLEAR HORMONE RECEPTOR FTZ-F1"/>
    <property type="match status" value="1"/>
</dbReference>
<protein>
    <submittedName>
        <fullName evidence="16">Uncharacterized protein</fullName>
    </submittedName>
</protein>
<evidence type="ECO:0000256" key="5">
    <source>
        <dbReference type="ARBA" id="ARBA00022833"/>
    </source>
</evidence>
<dbReference type="GO" id="GO:0009888">
    <property type="term" value="P:tissue development"/>
    <property type="evidence" value="ECO:0007669"/>
    <property type="project" value="TreeGrafter"/>
</dbReference>
<sequence length="484" mass="55221">MKMESSTSGNETCYPPDVKAGFEELCPVCGDKVSGYHYGLLTCESCKGFFKRTVQNKKVYSCVDNRSCHIDKSQRKRCPYCRFQKCLSVGMKLEAVRSDRMRGGRNKFGPMYKRDRAIKQQAVRQQQHILSQCSLHLPNGIPSLPPSPEDSHHSPQESTRHVTSSPVHSYSLSSSSTIPAITSHTSNANHTEGGGSFTVTGPLSAYPHPMRSHDPYIISHAFPSTIEALRAYPPTALSSHQPFTPVVPPLVADLKSGLSEESEVKNKLLNFMQSEFGQFNINNPDKFLHILCKLVDQLLFLMVEWARSSIFFKDMRVEDQMKLLQNSWSEILFLDFVYRQVHDCWGSEIVLENGQKINLDILDKLGLGDLKTRLLELIKKTKEVNLDIHEYACLKFIILLNPDVSGLENRQYVEESQERVNASLLEYCLSFYPDVKDKFGQILLRLPEIRLISIRAEEYMYYKHMMGDVPDQTLLMEMLHSKKK</sequence>
<comment type="subcellular location">
    <subcellularLocation>
        <location evidence="1 12">Nucleus</location>
    </subcellularLocation>
</comment>
<dbReference type="CTD" id="20245217"/>
<dbReference type="EMBL" id="KB203567">
    <property type="protein sequence ID" value="ESO83898.1"/>
    <property type="molecule type" value="Genomic_DNA"/>
</dbReference>
<keyword evidence="9 12" id="KW-0675">Receptor</keyword>
<evidence type="ECO:0000256" key="12">
    <source>
        <dbReference type="RuleBase" id="RU004334"/>
    </source>
</evidence>
<dbReference type="PROSITE" id="PS00031">
    <property type="entry name" value="NUCLEAR_REC_DBD_1"/>
    <property type="match status" value="1"/>
</dbReference>
<dbReference type="OrthoDB" id="5984981at2759"/>
<dbReference type="InterPro" id="IPR001723">
    <property type="entry name" value="Nuclear_hrmn_rcpt"/>
</dbReference>
<dbReference type="InterPro" id="IPR000536">
    <property type="entry name" value="Nucl_hrmn_rcpt_lig-bd"/>
</dbReference>
<dbReference type="KEGG" id="lgi:LOTGIDRAFT_196914"/>
<keyword evidence="3 12" id="KW-0479">Metal-binding</keyword>
<evidence type="ECO:0000256" key="8">
    <source>
        <dbReference type="ARBA" id="ARBA00023163"/>
    </source>
</evidence>
<dbReference type="PRINTS" id="PR00047">
    <property type="entry name" value="STROIDFINGER"/>
</dbReference>
<name>V3Z0C1_LOTGI</name>
<evidence type="ECO:0000256" key="13">
    <source>
        <dbReference type="SAM" id="MobiDB-lite"/>
    </source>
</evidence>
<keyword evidence="5 12" id="KW-0862">Zinc</keyword>
<proteinExistence type="inferred from homology"/>
<evidence type="ECO:0000256" key="1">
    <source>
        <dbReference type="ARBA" id="ARBA00004123"/>
    </source>
</evidence>
<feature type="region of interest" description="Disordered" evidence="13">
    <location>
        <begin position="140"/>
        <end position="200"/>
    </location>
</feature>
<dbReference type="SUPFAM" id="SSF57716">
    <property type="entry name" value="Glucocorticoid receptor-like (DNA-binding domain)"/>
    <property type="match status" value="1"/>
</dbReference>
<evidence type="ECO:0000256" key="2">
    <source>
        <dbReference type="ARBA" id="ARBA00007536"/>
    </source>
</evidence>
<dbReference type="HOGENOM" id="CLU_011437_0_0_1"/>
<dbReference type="GeneID" id="20245217"/>
<reference evidence="16 17" key="1">
    <citation type="journal article" date="2013" name="Nature">
        <title>Insights into bilaterian evolution from three spiralian genomes.</title>
        <authorList>
            <person name="Simakov O."/>
            <person name="Marletaz F."/>
            <person name="Cho S.J."/>
            <person name="Edsinger-Gonzales E."/>
            <person name="Havlak P."/>
            <person name="Hellsten U."/>
            <person name="Kuo D.H."/>
            <person name="Larsson T."/>
            <person name="Lv J."/>
            <person name="Arendt D."/>
            <person name="Savage R."/>
            <person name="Osoegawa K."/>
            <person name="de Jong P."/>
            <person name="Grimwood J."/>
            <person name="Chapman J.A."/>
            <person name="Shapiro H."/>
            <person name="Aerts A."/>
            <person name="Otillar R.P."/>
            <person name="Terry A.Y."/>
            <person name="Boore J.L."/>
            <person name="Grigoriev I.V."/>
            <person name="Lindberg D.R."/>
            <person name="Seaver E.C."/>
            <person name="Weisblat D.A."/>
            <person name="Putnam N.H."/>
            <person name="Rokhsar D.S."/>
        </authorList>
    </citation>
    <scope>NUCLEOTIDE SEQUENCE [LARGE SCALE GENOMIC DNA]</scope>
</reference>
<dbReference type="GO" id="GO:0090575">
    <property type="term" value="C:RNA polymerase II transcription regulator complex"/>
    <property type="evidence" value="ECO:0007669"/>
    <property type="project" value="TreeGrafter"/>
</dbReference>
<dbReference type="Pfam" id="PF00105">
    <property type="entry name" value="zf-C4"/>
    <property type="match status" value="1"/>
</dbReference>
<dbReference type="GO" id="GO:0000978">
    <property type="term" value="F:RNA polymerase II cis-regulatory region sequence-specific DNA binding"/>
    <property type="evidence" value="ECO:0007669"/>
    <property type="project" value="TreeGrafter"/>
</dbReference>
<dbReference type="SUPFAM" id="SSF48508">
    <property type="entry name" value="Nuclear receptor ligand-binding domain"/>
    <property type="match status" value="1"/>
</dbReference>
<dbReference type="GO" id="GO:0004879">
    <property type="term" value="F:nuclear receptor activity"/>
    <property type="evidence" value="ECO:0007669"/>
    <property type="project" value="InterPro"/>
</dbReference>
<feature type="binding site" evidence="11">
    <location>
        <position position="463"/>
    </location>
    <ligand>
        <name>a phospholipid derivative</name>
        <dbReference type="ChEBI" id="CHEBI:16247"/>
    </ligand>
</feature>
<keyword evidence="10 12" id="KW-0539">Nucleus</keyword>
<keyword evidence="17" id="KW-1185">Reference proteome</keyword>
<evidence type="ECO:0000256" key="7">
    <source>
        <dbReference type="ARBA" id="ARBA00023125"/>
    </source>
</evidence>
<dbReference type="OMA" id="GHMPRNL"/>
<evidence type="ECO:0000313" key="17">
    <source>
        <dbReference type="Proteomes" id="UP000030746"/>
    </source>
</evidence>
<dbReference type="STRING" id="225164.V3Z0C1"/>
<comment type="similarity">
    <text evidence="2">Belongs to the nuclear hormone receptor family. NR5 subfamily.</text>
</comment>
<accession>V3Z0C1</accession>
<feature type="binding site" evidence="11">
    <location>
        <position position="459"/>
    </location>
    <ligand>
        <name>a phospholipid derivative</name>
        <dbReference type="ChEBI" id="CHEBI:16247"/>
    </ligand>
</feature>
<evidence type="ECO:0000256" key="10">
    <source>
        <dbReference type="ARBA" id="ARBA00023242"/>
    </source>
</evidence>
<dbReference type="CDD" id="cd07167">
    <property type="entry name" value="NR_DBD_Lrh-1_like"/>
    <property type="match status" value="1"/>
</dbReference>
<dbReference type="Pfam" id="PF00104">
    <property type="entry name" value="Hormone_recep"/>
    <property type="match status" value="1"/>
</dbReference>
<evidence type="ECO:0000256" key="4">
    <source>
        <dbReference type="ARBA" id="ARBA00022771"/>
    </source>
</evidence>
<evidence type="ECO:0000259" key="15">
    <source>
        <dbReference type="PROSITE" id="PS51843"/>
    </source>
</evidence>
<evidence type="ECO:0000313" key="16">
    <source>
        <dbReference type="EMBL" id="ESO83898.1"/>
    </source>
</evidence>
<evidence type="ECO:0000259" key="14">
    <source>
        <dbReference type="PROSITE" id="PS51030"/>
    </source>
</evidence>
<dbReference type="InterPro" id="IPR016355">
    <property type="entry name" value="NR5-like"/>
</dbReference>
<dbReference type="InterPro" id="IPR035500">
    <property type="entry name" value="NHR-like_dom_sf"/>
</dbReference>
<dbReference type="PANTHER" id="PTHR24086">
    <property type="entry name" value="NUCLEAR RECEPTOR SUBFAMILY 5 GROUP A"/>
    <property type="match status" value="1"/>
</dbReference>
<dbReference type="SMART" id="SM00399">
    <property type="entry name" value="ZnF_C4"/>
    <property type="match status" value="1"/>
</dbReference>
<feature type="compositionally biased region" description="Low complexity" evidence="13">
    <location>
        <begin position="162"/>
        <end position="186"/>
    </location>
</feature>
<dbReference type="FunFam" id="1.10.565.10:FF:000011">
    <property type="entry name" value="Nuclear receptor subfamily 5, group A, member 2"/>
    <property type="match status" value="1"/>
</dbReference>
<dbReference type="InterPro" id="IPR001628">
    <property type="entry name" value="Znf_hrmn_rcpt"/>
</dbReference>
<dbReference type="AlphaFoldDB" id="V3Z0C1"/>
<dbReference type="Proteomes" id="UP000030746">
    <property type="component" value="Unassembled WGS sequence"/>
</dbReference>
<keyword evidence="6 12" id="KW-0805">Transcription regulation</keyword>
<gene>
    <name evidence="16" type="ORF">LOTGIDRAFT_196914</name>
</gene>
<keyword evidence="8 12" id="KW-0804">Transcription</keyword>
<dbReference type="PIRSF" id="PIRSF002530">
    <property type="entry name" value="Nuc_orph_FTZ-F1"/>
    <property type="match status" value="1"/>
</dbReference>
<organism evidence="16 17">
    <name type="scientific">Lottia gigantea</name>
    <name type="common">Giant owl limpet</name>
    <dbReference type="NCBI Taxonomy" id="225164"/>
    <lineage>
        <taxon>Eukaryota</taxon>
        <taxon>Metazoa</taxon>
        <taxon>Spiralia</taxon>
        <taxon>Lophotrochozoa</taxon>
        <taxon>Mollusca</taxon>
        <taxon>Gastropoda</taxon>
        <taxon>Patellogastropoda</taxon>
        <taxon>Lottioidea</taxon>
        <taxon>Lottiidae</taxon>
        <taxon>Lottia</taxon>
    </lineage>
</organism>
<dbReference type="RefSeq" id="XP_009065471.1">
    <property type="nucleotide sequence ID" value="XM_009067223.1"/>
</dbReference>
<feature type="domain" description="NR LBD" evidence="15">
    <location>
        <begin position="260"/>
        <end position="482"/>
    </location>
</feature>
<evidence type="ECO:0000256" key="11">
    <source>
        <dbReference type="PIRSR" id="PIRSR002530-1"/>
    </source>
</evidence>
<dbReference type="InterPro" id="IPR013088">
    <property type="entry name" value="Znf_NHR/GATA"/>
</dbReference>
<evidence type="ECO:0000256" key="6">
    <source>
        <dbReference type="ARBA" id="ARBA00023015"/>
    </source>
</evidence>
<dbReference type="GO" id="GO:0008270">
    <property type="term" value="F:zinc ion binding"/>
    <property type="evidence" value="ECO:0007669"/>
    <property type="project" value="UniProtKB-KW"/>
</dbReference>
<dbReference type="FunFam" id="3.30.50.10:FF:000006">
    <property type="entry name" value="Nuclear receptor subfamily 5 group A member"/>
    <property type="match status" value="1"/>
</dbReference>
<keyword evidence="7 12" id="KW-0238">DNA-binding</keyword>
<dbReference type="Gene3D" id="1.10.565.10">
    <property type="entry name" value="Retinoid X Receptor"/>
    <property type="match status" value="1"/>
</dbReference>
<dbReference type="PRINTS" id="PR00398">
    <property type="entry name" value="STRDHORMONER"/>
</dbReference>
<dbReference type="PROSITE" id="PS51030">
    <property type="entry name" value="NUCLEAR_REC_DBD_2"/>
    <property type="match status" value="1"/>
</dbReference>
<feature type="compositionally biased region" description="Basic and acidic residues" evidence="13">
    <location>
        <begin position="149"/>
        <end position="160"/>
    </location>
</feature>
<feature type="domain" description="Nuclear receptor" evidence="14">
    <location>
        <begin position="23"/>
        <end position="98"/>
    </location>
</feature>
<dbReference type="SMART" id="SM00430">
    <property type="entry name" value="HOLI"/>
    <property type="match status" value="1"/>
</dbReference>
<evidence type="ECO:0000256" key="9">
    <source>
        <dbReference type="ARBA" id="ARBA00023170"/>
    </source>
</evidence>
<evidence type="ECO:0000256" key="3">
    <source>
        <dbReference type="ARBA" id="ARBA00022723"/>
    </source>
</evidence>
<dbReference type="GO" id="GO:0009755">
    <property type="term" value="P:hormone-mediated signaling pathway"/>
    <property type="evidence" value="ECO:0007669"/>
    <property type="project" value="TreeGrafter"/>
</dbReference>
<dbReference type="PROSITE" id="PS51843">
    <property type="entry name" value="NR_LBD"/>
    <property type="match status" value="1"/>
</dbReference>
<keyword evidence="4 12" id="KW-0863">Zinc-finger</keyword>
<dbReference type="Gene3D" id="3.30.50.10">
    <property type="entry name" value="Erythroid Transcription Factor GATA-1, subunit A"/>
    <property type="match status" value="1"/>
</dbReference>